<dbReference type="PROSITE" id="PS00463">
    <property type="entry name" value="ZN2_CY6_FUNGAL_1"/>
    <property type="match status" value="1"/>
</dbReference>
<keyword evidence="1" id="KW-0539">Nucleus</keyword>
<name>A0AAN6QX71_9PEZI</name>
<dbReference type="PANTHER" id="PTHR47785">
    <property type="entry name" value="ZN(II)2CYS6 TRANSCRIPTION FACTOR (EUROFUNG)-RELATED-RELATED"/>
    <property type="match status" value="1"/>
</dbReference>
<dbReference type="InterPro" id="IPR053181">
    <property type="entry name" value="EcdB-like_regulator"/>
</dbReference>
<dbReference type="Proteomes" id="UP001175353">
    <property type="component" value="Unassembled WGS sequence"/>
</dbReference>
<evidence type="ECO:0000313" key="4">
    <source>
        <dbReference type="EMBL" id="KAK0999950.1"/>
    </source>
</evidence>
<evidence type="ECO:0000256" key="1">
    <source>
        <dbReference type="ARBA" id="ARBA00023242"/>
    </source>
</evidence>
<feature type="region of interest" description="Disordered" evidence="2">
    <location>
        <begin position="379"/>
        <end position="446"/>
    </location>
</feature>
<evidence type="ECO:0000259" key="3">
    <source>
        <dbReference type="PROSITE" id="PS50048"/>
    </source>
</evidence>
<feature type="compositionally biased region" description="Low complexity" evidence="2">
    <location>
        <begin position="220"/>
        <end position="229"/>
    </location>
</feature>
<dbReference type="EMBL" id="JAUJLE010000038">
    <property type="protein sequence ID" value="KAK0999950.1"/>
    <property type="molecule type" value="Genomic_DNA"/>
</dbReference>
<dbReference type="PANTHER" id="PTHR47785:SF4">
    <property type="entry name" value="ZN(II)2CYS6 TRANSCRIPTION FACTOR (EUROFUNG)"/>
    <property type="match status" value="1"/>
</dbReference>
<dbReference type="Pfam" id="PF00172">
    <property type="entry name" value="Zn_clus"/>
    <property type="match status" value="1"/>
</dbReference>
<proteinExistence type="predicted"/>
<feature type="compositionally biased region" description="Pro residues" evidence="2">
    <location>
        <begin position="9"/>
        <end position="26"/>
    </location>
</feature>
<dbReference type="SMART" id="SM00066">
    <property type="entry name" value="GAL4"/>
    <property type="match status" value="1"/>
</dbReference>
<dbReference type="CDD" id="cd00067">
    <property type="entry name" value="GAL4"/>
    <property type="match status" value="1"/>
</dbReference>
<dbReference type="SUPFAM" id="SSF57701">
    <property type="entry name" value="Zn2/Cys6 DNA-binding domain"/>
    <property type="match status" value="1"/>
</dbReference>
<feature type="compositionally biased region" description="Polar residues" evidence="2">
    <location>
        <begin position="111"/>
        <end position="121"/>
    </location>
</feature>
<feature type="domain" description="Zn(2)-C6 fungal-type" evidence="3">
    <location>
        <begin position="240"/>
        <end position="269"/>
    </location>
</feature>
<feature type="compositionally biased region" description="Basic and acidic residues" evidence="2">
    <location>
        <begin position="428"/>
        <end position="439"/>
    </location>
</feature>
<evidence type="ECO:0000313" key="5">
    <source>
        <dbReference type="Proteomes" id="UP001175353"/>
    </source>
</evidence>
<dbReference type="CDD" id="cd12148">
    <property type="entry name" value="fungal_TF_MHR"/>
    <property type="match status" value="1"/>
</dbReference>
<dbReference type="GO" id="GO:0008270">
    <property type="term" value="F:zinc ion binding"/>
    <property type="evidence" value="ECO:0007669"/>
    <property type="project" value="InterPro"/>
</dbReference>
<reference evidence="4" key="1">
    <citation type="submission" date="2023-06" db="EMBL/GenBank/DDBJ databases">
        <title>Black Yeasts Isolated from many extreme environments.</title>
        <authorList>
            <person name="Coleine C."/>
            <person name="Stajich J.E."/>
            <person name="Selbmann L."/>
        </authorList>
    </citation>
    <scope>NUCLEOTIDE SEQUENCE</scope>
    <source>
        <strain evidence="4">CCFEE 5200</strain>
    </source>
</reference>
<feature type="region of interest" description="Disordered" evidence="2">
    <location>
        <begin position="1"/>
        <end position="231"/>
    </location>
</feature>
<protein>
    <recommendedName>
        <fullName evidence="3">Zn(2)-C6 fungal-type domain-containing protein</fullName>
    </recommendedName>
</protein>
<feature type="compositionally biased region" description="Pro residues" evidence="2">
    <location>
        <begin position="126"/>
        <end position="150"/>
    </location>
</feature>
<feature type="compositionally biased region" description="Low complexity" evidence="2">
    <location>
        <begin position="585"/>
        <end position="594"/>
    </location>
</feature>
<feature type="compositionally biased region" description="Pro residues" evidence="2">
    <location>
        <begin position="170"/>
        <end position="183"/>
    </location>
</feature>
<dbReference type="InterPro" id="IPR036864">
    <property type="entry name" value="Zn2-C6_fun-type_DNA-bd_sf"/>
</dbReference>
<accession>A0AAN6QX71</accession>
<dbReference type="AlphaFoldDB" id="A0AAN6QX71"/>
<feature type="compositionally biased region" description="Polar residues" evidence="2">
    <location>
        <begin position="518"/>
        <end position="535"/>
    </location>
</feature>
<dbReference type="InterPro" id="IPR001138">
    <property type="entry name" value="Zn2Cys6_DnaBD"/>
</dbReference>
<feature type="region of interest" description="Disordered" evidence="2">
    <location>
        <begin position="487"/>
        <end position="535"/>
    </location>
</feature>
<sequence length="1069" mass="118463">MDYQRRPPYAAPPPPHAPPTAPPYAYPHPHTPHPPQPQSHQQQYAPPPSATGTALPPINPPYGPPGTAHDHRTLPSLQHPSNPHEHHLPQEHYPYSQHNRSGHATPAPVNRTYSHDSTVQRTPTTPAQPGPYPPMPGPDGSQHPPPPPPQHHMEYTTHPGYPPTNGVPHGLPPPGPPGQPPQQPHHEQYPQYAPPSMENHHGQYPPQQQQASMYPPPGYGPMSSSAMSMQRKKQMRATQACEQCRTRKQKCDEGVPCSFCKEQGLHCQYRDTPPAKTDKNMEKLLNHMDAQTTGLDALTSKMDEFHARLRRMEQTHAHPKPAETHPKKYGEHRTAPHKLLLLWPSVQPLLKAAGVTNNDGYVMEAEDRGLLRLYSRGEGIDEHDGTQPGGPASPARSDDSSNESGSINAPTLPEGLWGTGLPQTPSSDVRRSEPHDHWGGLKPDGTLDLESQTVMELYASYIKHIHVMHPFLDQRRLRIMFNKFIKRHGSDQQKQRSRAAFVAQMDDDSGRAAKRQRPNGTHSNPPAASDAQISPPTSGDAVLYLVLALGKICLHKDPLPGVVRDNNLNANTVVSHLLNGGHGVSSSSPNSAPSVTIKPSPVSPNSTPATQPTPPTDGSSHPHARSRRVSMDGDGSVSGYRNMDVIPGLAYFARASEILGGHSDGNDLVHAQMFLLAGLYKGQLARVKESMSWITMAGRAVLSLLDRYKLYNHTFWTGYGDAGKNFERGQKLIKDKRHNMILLASWTCLQLESDILAELPLPSSRIQDVVEMLAYPWGLPEDETYSGLDSHAGAEKQDPLIVFFYTSQVYLRNKLNEVHRQVYGSEYADKPLGEVRDMLMGHEFILGGWRDALPVGLRWDNDDDPPPEDILPARLRAKYWGARYVVNRPFLDYALHIMPHVKAGMAVRAVAKDVHNNPRDEAEMRLFEAIATMSEGDVIQGCHRCIAAAMQSTIALDNVPDRLIVTNIHGTAHAQFGNMLVLSATYYNRYLRFLVGDQKDRFQKLLSRTIKFLHRLSAISPTCKVDCAILERIQKALFDVPPEERHIYRNEGITEGVTSADISFGASST</sequence>
<dbReference type="GO" id="GO:0000981">
    <property type="term" value="F:DNA-binding transcription factor activity, RNA polymerase II-specific"/>
    <property type="evidence" value="ECO:0007669"/>
    <property type="project" value="InterPro"/>
</dbReference>
<comment type="caution">
    <text evidence="4">The sequence shown here is derived from an EMBL/GenBank/DDBJ whole genome shotgun (WGS) entry which is preliminary data.</text>
</comment>
<dbReference type="Gene3D" id="4.10.240.10">
    <property type="entry name" value="Zn(2)-C6 fungal-type DNA-binding domain"/>
    <property type="match status" value="1"/>
</dbReference>
<gene>
    <name evidence="4" type="ORF">LTR91_005888</name>
</gene>
<keyword evidence="5" id="KW-1185">Reference proteome</keyword>
<feature type="region of interest" description="Disordered" evidence="2">
    <location>
        <begin position="581"/>
        <end position="636"/>
    </location>
</feature>
<evidence type="ECO:0000256" key="2">
    <source>
        <dbReference type="SAM" id="MobiDB-lite"/>
    </source>
</evidence>
<organism evidence="4 5">
    <name type="scientific">Friedmanniomyces endolithicus</name>
    <dbReference type="NCBI Taxonomy" id="329885"/>
    <lineage>
        <taxon>Eukaryota</taxon>
        <taxon>Fungi</taxon>
        <taxon>Dikarya</taxon>
        <taxon>Ascomycota</taxon>
        <taxon>Pezizomycotina</taxon>
        <taxon>Dothideomycetes</taxon>
        <taxon>Dothideomycetidae</taxon>
        <taxon>Mycosphaerellales</taxon>
        <taxon>Teratosphaeriaceae</taxon>
        <taxon>Friedmanniomyces</taxon>
    </lineage>
</organism>
<dbReference type="PROSITE" id="PS50048">
    <property type="entry name" value="ZN2_CY6_FUNGAL_2"/>
    <property type="match status" value="1"/>
</dbReference>